<dbReference type="AlphaFoldDB" id="A0A1H1K9N9"/>
<gene>
    <name evidence="1" type="ORF">SAMN05445850_6722</name>
</gene>
<sequence length="36" mass="4070">MSVARDTFVPGYIAVNCSRQCGDESSLKRFHSFFNV</sequence>
<organism evidence="1 2">
    <name type="scientific">Paraburkholderia tuberum</name>
    <dbReference type="NCBI Taxonomy" id="157910"/>
    <lineage>
        <taxon>Bacteria</taxon>
        <taxon>Pseudomonadati</taxon>
        <taxon>Pseudomonadota</taxon>
        <taxon>Betaproteobacteria</taxon>
        <taxon>Burkholderiales</taxon>
        <taxon>Burkholderiaceae</taxon>
        <taxon>Paraburkholderia</taxon>
    </lineage>
</organism>
<evidence type="ECO:0000313" key="1">
    <source>
        <dbReference type="EMBL" id="SDR59031.1"/>
    </source>
</evidence>
<keyword evidence="2" id="KW-1185">Reference proteome</keyword>
<protein>
    <submittedName>
        <fullName evidence="1">Uncharacterized protein</fullName>
    </submittedName>
</protein>
<accession>A0A1H1K9N9</accession>
<reference evidence="2" key="1">
    <citation type="submission" date="2016-10" db="EMBL/GenBank/DDBJ databases">
        <authorList>
            <person name="Varghese N."/>
            <person name="Submissions S."/>
        </authorList>
    </citation>
    <scope>NUCLEOTIDE SEQUENCE [LARGE SCALE GENOMIC DNA]</scope>
    <source>
        <strain evidence="2">DUS833</strain>
    </source>
</reference>
<proteinExistence type="predicted"/>
<name>A0A1H1K9N9_9BURK</name>
<dbReference type="EMBL" id="FNKX01000003">
    <property type="protein sequence ID" value="SDR59031.1"/>
    <property type="molecule type" value="Genomic_DNA"/>
</dbReference>
<dbReference type="Proteomes" id="UP000199365">
    <property type="component" value="Unassembled WGS sequence"/>
</dbReference>
<evidence type="ECO:0000313" key="2">
    <source>
        <dbReference type="Proteomes" id="UP000199365"/>
    </source>
</evidence>